<evidence type="ECO:0000313" key="3">
    <source>
        <dbReference type="Proteomes" id="UP000316079"/>
    </source>
</evidence>
<evidence type="ECO:0000313" key="2">
    <source>
        <dbReference type="EMBL" id="TRY66192.1"/>
    </source>
</evidence>
<proteinExistence type="predicted"/>
<protein>
    <submittedName>
        <fullName evidence="2">Uncharacterized protein</fullName>
    </submittedName>
</protein>
<comment type="caution">
    <text evidence="2">The sequence shown here is derived from an EMBL/GenBank/DDBJ whole genome shotgun (WGS) entry which is preliminary data.</text>
</comment>
<dbReference type="AlphaFoldDB" id="A0A553NL78"/>
<reference evidence="2 3" key="1">
    <citation type="journal article" date="2019" name="Sci. Data">
        <title>Hybrid genome assembly and annotation of Danionella translucida.</title>
        <authorList>
            <person name="Kadobianskyi M."/>
            <person name="Schulze L."/>
            <person name="Schuelke M."/>
            <person name="Judkewitz B."/>
        </authorList>
    </citation>
    <scope>NUCLEOTIDE SEQUENCE [LARGE SCALE GENOMIC DNA]</scope>
    <source>
        <strain evidence="2 3">Bolton</strain>
    </source>
</reference>
<accession>A0A553NL78</accession>
<organism evidence="2 3">
    <name type="scientific">Danionella cerebrum</name>
    <dbReference type="NCBI Taxonomy" id="2873325"/>
    <lineage>
        <taxon>Eukaryota</taxon>
        <taxon>Metazoa</taxon>
        <taxon>Chordata</taxon>
        <taxon>Craniata</taxon>
        <taxon>Vertebrata</taxon>
        <taxon>Euteleostomi</taxon>
        <taxon>Actinopterygii</taxon>
        <taxon>Neopterygii</taxon>
        <taxon>Teleostei</taxon>
        <taxon>Ostariophysi</taxon>
        <taxon>Cypriniformes</taxon>
        <taxon>Danionidae</taxon>
        <taxon>Danioninae</taxon>
        <taxon>Danionella</taxon>
    </lineage>
</organism>
<sequence length="110" mass="12738">MVDMERKRKKQGRCNAIPALDKSSQIQPQAHLSPFPGKKPLSRKTKESYRKNKCKLLPDIRDPVNSMTGGNYCRNSDFEKTPHLHEQSRDTTTFLSASERARLFGINKWY</sequence>
<keyword evidence="3" id="KW-1185">Reference proteome</keyword>
<gene>
    <name evidence="2" type="ORF">DNTS_028302</name>
</gene>
<feature type="region of interest" description="Disordered" evidence="1">
    <location>
        <begin position="1"/>
        <end position="50"/>
    </location>
</feature>
<name>A0A553NL78_9TELE</name>
<dbReference type="Proteomes" id="UP000316079">
    <property type="component" value="Unassembled WGS sequence"/>
</dbReference>
<dbReference type="EMBL" id="SRMA01026860">
    <property type="protein sequence ID" value="TRY66192.1"/>
    <property type="molecule type" value="Genomic_DNA"/>
</dbReference>
<evidence type="ECO:0000256" key="1">
    <source>
        <dbReference type="SAM" id="MobiDB-lite"/>
    </source>
</evidence>